<name>A0A452XBM0_AEGTS</name>
<dbReference type="EnsemblPlants" id="AET0Gv20009200.45">
    <property type="protein sequence ID" value="AET0Gv20009200.45"/>
    <property type="gene ID" value="AET0Gv20009200"/>
</dbReference>
<organism evidence="2 3">
    <name type="scientific">Aegilops tauschii subsp. strangulata</name>
    <name type="common">Goatgrass</name>
    <dbReference type="NCBI Taxonomy" id="200361"/>
    <lineage>
        <taxon>Eukaryota</taxon>
        <taxon>Viridiplantae</taxon>
        <taxon>Streptophyta</taxon>
        <taxon>Embryophyta</taxon>
        <taxon>Tracheophyta</taxon>
        <taxon>Spermatophyta</taxon>
        <taxon>Magnoliopsida</taxon>
        <taxon>Liliopsida</taxon>
        <taxon>Poales</taxon>
        <taxon>Poaceae</taxon>
        <taxon>BOP clade</taxon>
        <taxon>Pooideae</taxon>
        <taxon>Triticodae</taxon>
        <taxon>Triticeae</taxon>
        <taxon>Triticinae</taxon>
        <taxon>Aegilops</taxon>
    </lineage>
</organism>
<dbReference type="Gene3D" id="1.10.510.10">
    <property type="entry name" value="Transferase(Phosphotransferase) domain 1"/>
    <property type="match status" value="1"/>
</dbReference>
<dbReference type="PANTHER" id="PTHR45707">
    <property type="entry name" value="C2 CALCIUM/LIPID-BINDING PLANT PHOSPHORIBOSYLTRANSFERASE FAMILY PROTEIN"/>
    <property type="match status" value="1"/>
</dbReference>
<keyword evidence="3" id="KW-1185">Reference proteome</keyword>
<evidence type="ECO:0000313" key="2">
    <source>
        <dbReference type="EnsemblPlants" id="AET0Gv20009200.45"/>
    </source>
</evidence>
<reference evidence="3" key="2">
    <citation type="journal article" date="2017" name="Nat. Plants">
        <title>The Aegilops tauschii genome reveals multiple impacts of transposons.</title>
        <authorList>
            <person name="Zhao G."/>
            <person name="Zou C."/>
            <person name="Li K."/>
            <person name="Wang K."/>
            <person name="Li T."/>
            <person name="Gao L."/>
            <person name="Zhang X."/>
            <person name="Wang H."/>
            <person name="Yang Z."/>
            <person name="Liu X."/>
            <person name="Jiang W."/>
            <person name="Mao L."/>
            <person name="Kong X."/>
            <person name="Jiao Y."/>
            <person name="Jia J."/>
        </authorList>
    </citation>
    <scope>NUCLEOTIDE SEQUENCE [LARGE SCALE GENOMIC DNA]</scope>
    <source>
        <strain evidence="3">cv. AL8/78</strain>
    </source>
</reference>
<dbReference type="Proteomes" id="UP000015105">
    <property type="component" value="Unassembled WGS sequence"/>
</dbReference>
<dbReference type="Gramene" id="AET0Gv20009200.45">
    <property type="protein sequence ID" value="AET0Gv20009200.45"/>
    <property type="gene ID" value="AET0Gv20009200"/>
</dbReference>
<evidence type="ECO:0000256" key="1">
    <source>
        <dbReference type="SAM" id="SignalP"/>
    </source>
</evidence>
<dbReference type="PANTHER" id="PTHR45707:SF76">
    <property type="entry name" value="PROTEIN KINASE DOMAIN-CONTAINING PROTEIN"/>
    <property type="match status" value="1"/>
</dbReference>
<reference evidence="3" key="1">
    <citation type="journal article" date="2014" name="Science">
        <title>Ancient hybridizations among the ancestral genomes of bread wheat.</title>
        <authorList>
            <consortium name="International Wheat Genome Sequencing Consortium,"/>
            <person name="Marcussen T."/>
            <person name="Sandve S.R."/>
            <person name="Heier L."/>
            <person name="Spannagl M."/>
            <person name="Pfeifer M."/>
            <person name="Jakobsen K.S."/>
            <person name="Wulff B.B."/>
            <person name="Steuernagel B."/>
            <person name="Mayer K.F."/>
            <person name="Olsen O.A."/>
        </authorList>
    </citation>
    <scope>NUCLEOTIDE SEQUENCE [LARGE SCALE GENOMIC DNA]</scope>
    <source>
        <strain evidence="3">cv. AL8/78</strain>
    </source>
</reference>
<feature type="signal peptide" evidence="1">
    <location>
        <begin position="1"/>
        <end position="21"/>
    </location>
</feature>
<proteinExistence type="predicted"/>
<sequence>YFYQLAFVCAIILTLRPMLEVHESWRKRLRGTLSHTSLEVYCNQVKRCIEIALDCLISNRQERPTIQDIVSSLNETETMIGDRG</sequence>
<reference evidence="2" key="3">
    <citation type="submission" date="2019-03" db="UniProtKB">
        <authorList>
            <consortium name="EnsemblPlants"/>
        </authorList>
    </citation>
    <scope>IDENTIFICATION</scope>
</reference>
<feature type="chain" id="PRO_5019470180" description="Protein kinase domain-containing protein" evidence="1">
    <location>
        <begin position="22"/>
        <end position="84"/>
    </location>
</feature>
<keyword evidence="1" id="KW-0732">Signal</keyword>
<dbReference type="AlphaFoldDB" id="A0A452XBM0"/>
<evidence type="ECO:0008006" key="4">
    <source>
        <dbReference type="Google" id="ProtNLM"/>
    </source>
</evidence>
<protein>
    <recommendedName>
        <fullName evidence="4">Protein kinase domain-containing protein</fullName>
    </recommendedName>
</protein>
<accession>A0A452XBM0</accession>
<evidence type="ECO:0000313" key="3">
    <source>
        <dbReference type="Proteomes" id="UP000015105"/>
    </source>
</evidence>